<dbReference type="Proteomes" id="UP000265703">
    <property type="component" value="Unassembled WGS sequence"/>
</dbReference>
<proteinExistence type="predicted"/>
<protein>
    <submittedName>
        <fullName evidence="1">Uncharacterized protein</fullName>
    </submittedName>
</protein>
<evidence type="ECO:0000313" key="2">
    <source>
        <dbReference type="Proteomes" id="UP000265703"/>
    </source>
</evidence>
<evidence type="ECO:0000313" key="1">
    <source>
        <dbReference type="EMBL" id="RIA84602.1"/>
    </source>
</evidence>
<keyword evidence="2" id="KW-1185">Reference proteome</keyword>
<reference evidence="1 2" key="1">
    <citation type="submission" date="2018-06" db="EMBL/GenBank/DDBJ databases">
        <title>Comparative genomics reveals the genomic features of Rhizophagus irregularis, R. cerebriforme, R. diaphanum and Gigaspora rosea, and their symbiotic lifestyle signature.</title>
        <authorList>
            <person name="Morin E."/>
            <person name="San Clemente H."/>
            <person name="Chen E.C.H."/>
            <person name="De La Providencia I."/>
            <person name="Hainaut M."/>
            <person name="Kuo A."/>
            <person name="Kohler A."/>
            <person name="Murat C."/>
            <person name="Tang N."/>
            <person name="Roy S."/>
            <person name="Loubradou J."/>
            <person name="Henrissat B."/>
            <person name="Grigoriev I.V."/>
            <person name="Corradi N."/>
            <person name="Roux C."/>
            <person name="Martin F.M."/>
        </authorList>
    </citation>
    <scope>NUCLEOTIDE SEQUENCE [LARGE SCALE GENOMIC DNA]</scope>
    <source>
        <strain evidence="1 2">DAOM 227022</strain>
    </source>
</reference>
<accession>A0A397SGE2</accession>
<comment type="caution">
    <text evidence="1">The sequence shown here is derived from an EMBL/GenBank/DDBJ whole genome shotgun (WGS) entry which is preliminary data.</text>
</comment>
<dbReference type="EMBL" id="QKYT01000481">
    <property type="protein sequence ID" value="RIA84602.1"/>
    <property type="molecule type" value="Genomic_DNA"/>
</dbReference>
<gene>
    <name evidence="1" type="ORF">C1645_832027</name>
</gene>
<organism evidence="1 2">
    <name type="scientific">Glomus cerebriforme</name>
    <dbReference type="NCBI Taxonomy" id="658196"/>
    <lineage>
        <taxon>Eukaryota</taxon>
        <taxon>Fungi</taxon>
        <taxon>Fungi incertae sedis</taxon>
        <taxon>Mucoromycota</taxon>
        <taxon>Glomeromycotina</taxon>
        <taxon>Glomeromycetes</taxon>
        <taxon>Glomerales</taxon>
        <taxon>Glomeraceae</taxon>
        <taxon>Glomus</taxon>
    </lineage>
</organism>
<name>A0A397SGE2_9GLOM</name>
<dbReference type="OrthoDB" id="2439862at2759"/>
<dbReference type="AlphaFoldDB" id="A0A397SGE2"/>
<sequence>MDLLIKSFILCDNRPHTVTFIKVKGTGEIIGEYNPLIWKSPHKVKEVTRLKDQFGEKIHINKERTVQRFMENGMNYQNNQEQHLHINHLEVT</sequence>